<evidence type="ECO:0000313" key="3">
    <source>
        <dbReference type="EMBL" id="RKD91951.1"/>
    </source>
</evidence>
<keyword evidence="1" id="KW-1133">Transmembrane helix</keyword>
<evidence type="ECO:0000259" key="2">
    <source>
        <dbReference type="Pfam" id="PF06580"/>
    </source>
</evidence>
<dbReference type="OrthoDB" id="9809908at2"/>
<dbReference type="InterPro" id="IPR010559">
    <property type="entry name" value="Sig_transdc_His_kin_internal"/>
</dbReference>
<dbReference type="AlphaFoldDB" id="A0A419W907"/>
<evidence type="ECO:0000313" key="4">
    <source>
        <dbReference type="Proteomes" id="UP000283387"/>
    </source>
</evidence>
<dbReference type="RefSeq" id="WP_120273207.1">
    <property type="nucleotide sequence ID" value="NZ_RAPN01000001.1"/>
</dbReference>
<keyword evidence="3" id="KW-0808">Transferase</keyword>
<dbReference type="GO" id="GO:0000155">
    <property type="term" value="F:phosphorelay sensor kinase activity"/>
    <property type="evidence" value="ECO:0007669"/>
    <property type="project" value="InterPro"/>
</dbReference>
<dbReference type="Gene3D" id="3.30.565.10">
    <property type="entry name" value="Histidine kinase-like ATPase, C-terminal domain"/>
    <property type="match status" value="1"/>
</dbReference>
<dbReference type="Proteomes" id="UP000283387">
    <property type="component" value="Unassembled WGS sequence"/>
</dbReference>
<dbReference type="InterPro" id="IPR050640">
    <property type="entry name" value="Bact_2-comp_sensor_kinase"/>
</dbReference>
<keyword evidence="1" id="KW-0812">Transmembrane</keyword>
<keyword evidence="1" id="KW-0472">Membrane</keyword>
<comment type="caution">
    <text evidence="3">The sequence shown here is derived from an EMBL/GenBank/DDBJ whole genome shotgun (WGS) entry which is preliminary data.</text>
</comment>
<reference evidence="3 4" key="1">
    <citation type="submission" date="2018-09" db="EMBL/GenBank/DDBJ databases">
        <title>Genomic Encyclopedia of Archaeal and Bacterial Type Strains, Phase II (KMG-II): from individual species to whole genera.</title>
        <authorList>
            <person name="Goeker M."/>
        </authorList>
    </citation>
    <scope>NUCLEOTIDE SEQUENCE [LARGE SCALE GENOMIC DNA]</scope>
    <source>
        <strain evidence="3 4">DSM 27148</strain>
    </source>
</reference>
<dbReference type="PANTHER" id="PTHR34220">
    <property type="entry name" value="SENSOR HISTIDINE KINASE YPDA"/>
    <property type="match status" value="1"/>
</dbReference>
<organism evidence="3 4">
    <name type="scientific">Mangrovibacterium diazotrophicum</name>
    <dbReference type="NCBI Taxonomy" id="1261403"/>
    <lineage>
        <taxon>Bacteria</taxon>
        <taxon>Pseudomonadati</taxon>
        <taxon>Bacteroidota</taxon>
        <taxon>Bacteroidia</taxon>
        <taxon>Marinilabiliales</taxon>
        <taxon>Prolixibacteraceae</taxon>
        <taxon>Mangrovibacterium</taxon>
    </lineage>
</organism>
<evidence type="ECO:0000256" key="1">
    <source>
        <dbReference type="SAM" id="Phobius"/>
    </source>
</evidence>
<accession>A0A419W907</accession>
<dbReference type="Pfam" id="PF06580">
    <property type="entry name" value="His_kinase"/>
    <property type="match status" value="1"/>
</dbReference>
<protein>
    <submittedName>
        <fullName evidence="3">Histidine kinase</fullName>
    </submittedName>
</protein>
<keyword evidence="3" id="KW-0418">Kinase</keyword>
<feature type="domain" description="Signal transduction histidine kinase internal region" evidence="2">
    <location>
        <begin position="165"/>
        <end position="243"/>
    </location>
</feature>
<keyword evidence="4" id="KW-1185">Reference proteome</keyword>
<dbReference type="InterPro" id="IPR036890">
    <property type="entry name" value="HATPase_C_sf"/>
</dbReference>
<gene>
    <name evidence="3" type="ORF">BC643_2320</name>
</gene>
<feature type="transmembrane region" description="Helical" evidence="1">
    <location>
        <begin position="127"/>
        <end position="151"/>
    </location>
</feature>
<dbReference type="GO" id="GO:0016020">
    <property type="term" value="C:membrane"/>
    <property type="evidence" value="ECO:0007669"/>
    <property type="project" value="InterPro"/>
</dbReference>
<sequence length="352" mass="40857">MKPQVEKTKLIKIQIWIVVGSFLFTLLFEFMSGRRFFSDYFISIFLLMIAQIEIYGWIGKRMLEKLEYNSVREFTRIVLVKLVMFYVLVILISICLFVMVGVLSSVVDGIDPMIFIRNILWSESRGFILGSGIGLLLGSVIFFVAQLFSAIRRMQKLQEEKLIYQYQTLKNQVNPHFLFNSLNTLSTLVHTDADLADEFIQKLASTYRYVLDHNQQVLVQIEEELRFVQSYFYLHQLRGKEKFRLNIDADIPEKLFVLPVSIQLLVENALKHNAATNEKPLVINISADTDGYIRVSNNKQAMQTLEHSTGTGLNNLAERVRQICGRDLVLRETYDEFTVKIPIMESDESRNR</sequence>
<feature type="transmembrane region" description="Helical" evidence="1">
    <location>
        <begin position="10"/>
        <end position="28"/>
    </location>
</feature>
<dbReference type="PANTHER" id="PTHR34220:SF7">
    <property type="entry name" value="SENSOR HISTIDINE KINASE YPDA"/>
    <property type="match status" value="1"/>
</dbReference>
<feature type="transmembrane region" description="Helical" evidence="1">
    <location>
        <begin position="40"/>
        <end position="58"/>
    </location>
</feature>
<name>A0A419W907_9BACT</name>
<proteinExistence type="predicted"/>
<dbReference type="EMBL" id="RAPN01000001">
    <property type="protein sequence ID" value="RKD91951.1"/>
    <property type="molecule type" value="Genomic_DNA"/>
</dbReference>
<feature type="transmembrane region" description="Helical" evidence="1">
    <location>
        <begin position="79"/>
        <end position="107"/>
    </location>
</feature>